<keyword evidence="7" id="KW-1185">Reference proteome</keyword>
<dbReference type="Gene3D" id="1.10.10.60">
    <property type="entry name" value="Homeodomain-like"/>
    <property type="match status" value="1"/>
</dbReference>
<keyword evidence="3" id="KW-0804">Transcription</keyword>
<dbReference type="SUPFAM" id="SSF48498">
    <property type="entry name" value="Tetracyclin repressor-like, C-terminal domain"/>
    <property type="match status" value="1"/>
</dbReference>
<evidence type="ECO:0000259" key="5">
    <source>
        <dbReference type="PROSITE" id="PS50977"/>
    </source>
</evidence>
<reference evidence="6 7" key="1">
    <citation type="journal article" date="2019" name="Int. J. Syst. Evol. Microbiol.">
        <title>The Global Catalogue of Microorganisms (GCM) 10K type strain sequencing project: providing services to taxonomists for standard genome sequencing and annotation.</title>
        <authorList>
            <consortium name="The Broad Institute Genomics Platform"/>
            <consortium name="The Broad Institute Genome Sequencing Center for Infectious Disease"/>
            <person name="Wu L."/>
            <person name="Ma J."/>
        </authorList>
    </citation>
    <scope>NUCLEOTIDE SEQUENCE [LARGE SCALE GENOMIC DNA]</scope>
    <source>
        <strain evidence="6 7">JCM 12696</strain>
    </source>
</reference>
<name>A0ABN1UYG6_9ACTN</name>
<dbReference type="PANTHER" id="PTHR30055">
    <property type="entry name" value="HTH-TYPE TRANSCRIPTIONAL REGULATOR RUTR"/>
    <property type="match status" value="1"/>
</dbReference>
<keyword evidence="1" id="KW-0805">Transcription regulation</keyword>
<evidence type="ECO:0000256" key="3">
    <source>
        <dbReference type="ARBA" id="ARBA00023163"/>
    </source>
</evidence>
<organism evidence="6 7">
    <name type="scientific">Streptomyces hebeiensis</name>
    <dbReference type="NCBI Taxonomy" id="229486"/>
    <lineage>
        <taxon>Bacteria</taxon>
        <taxon>Bacillati</taxon>
        <taxon>Actinomycetota</taxon>
        <taxon>Actinomycetes</taxon>
        <taxon>Kitasatosporales</taxon>
        <taxon>Streptomycetaceae</taxon>
        <taxon>Streptomyces</taxon>
    </lineage>
</organism>
<dbReference type="InterPro" id="IPR011075">
    <property type="entry name" value="TetR_C"/>
</dbReference>
<dbReference type="Pfam" id="PF00440">
    <property type="entry name" value="TetR_N"/>
    <property type="match status" value="1"/>
</dbReference>
<dbReference type="InterPro" id="IPR001647">
    <property type="entry name" value="HTH_TetR"/>
</dbReference>
<dbReference type="SUPFAM" id="SSF46689">
    <property type="entry name" value="Homeodomain-like"/>
    <property type="match status" value="1"/>
</dbReference>
<gene>
    <name evidence="6" type="ORF">GCM10009654_37150</name>
</gene>
<evidence type="ECO:0000313" key="7">
    <source>
        <dbReference type="Proteomes" id="UP001501371"/>
    </source>
</evidence>
<evidence type="ECO:0000256" key="1">
    <source>
        <dbReference type="ARBA" id="ARBA00023015"/>
    </source>
</evidence>
<dbReference type="PANTHER" id="PTHR30055:SF148">
    <property type="entry name" value="TETR-FAMILY TRANSCRIPTIONAL REGULATOR"/>
    <property type="match status" value="1"/>
</dbReference>
<dbReference type="PRINTS" id="PR00455">
    <property type="entry name" value="HTHTETR"/>
</dbReference>
<dbReference type="EMBL" id="BAAAKV010000032">
    <property type="protein sequence ID" value="GAA1176541.1"/>
    <property type="molecule type" value="Genomic_DNA"/>
</dbReference>
<protein>
    <submittedName>
        <fullName evidence="6">TetR/AcrR family transcriptional regulator</fullName>
    </submittedName>
</protein>
<dbReference type="Pfam" id="PF16859">
    <property type="entry name" value="TetR_C_11"/>
    <property type="match status" value="1"/>
</dbReference>
<feature type="DNA-binding region" description="H-T-H motif" evidence="4">
    <location>
        <begin position="31"/>
        <end position="50"/>
    </location>
</feature>
<dbReference type="InterPro" id="IPR036271">
    <property type="entry name" value="Tet_transcr_reg_TetR-rel_C_sf"/>
</dbReference>
<evidence type="ECO:0000256" key="2">
    <source>
        <dbReference type="ARBA" id="ARBA00023125"/>
    </source>
</evidence>
<dbReference type="InterPro" id="IPR009057">
    <property type="entry name" value="Homeodomain-like_sf"/>
</dbReference>
<accession>A0ABN1UYG6</accession>
<dbReference type="Gene3D" id="1.10.357.10">
    <property type="entry name" value="Tetracycline Repressor, domain 2"/>
    <property type="match status" value="1"/>
</dbReference>
<evidence type="ECO:0000256" key="4">
    <source>
        <dbReference type="PROSITE-ProRule" id="PRU00335"/>
    </source>
</evidence>
<proteinExistence type="predicted"/>
<feature type="domain" description="HTH tetR-type" evidence="5">
    <location>
        <begin position="8"/>
        <end position="68"/>
    </location>
</feature>
<keyword evidence="2 4" id="KW-0238">DNA-binding</keyword>
<comment type="caution">
    <text evidence="6">The sequence shown here is derived from an EMBL/GenBank/DDBJ whole genome shotgun (WGS) entry which is preliminary data.</text>
</comment>
<sequence length="197" mass="21988">MPERRRGAALERALLDAAWAELVERGYANFTMDAVVARAGTSPPVLYRRWSNRQELLRAAIAHAAQRDLIKVPDAGSLRGDMLALLRHVNATRTDLAAVMSVHLGEYYQETGTSPADLRDLLLAGQPDPLDAIYRRAVARGEIDPERLTEKMKRLPIDLLRAEFLMVLQPLPDTAIVEIVDTIFMPLVRLPTTGIRD</sequence>
<dbReference type="PROSITE" id="PS50977">
    <property type="entry name" value="HTH_TETR_2"/>
    <property type="match status" value="1"/>
</dbReference>
<dbReference type="RefSeq" id="WP_344277632.1">
    <property type="nucleotide sequence ID" value="NZ_BAAAKV010000032.1"/>
</dbReference>
<dbReference type="InterPro" id="IPR050109">
    <property type="entry name" value="HTH-type_TetR-like_transc_reg"/>
</dbReference>
<dbReference type="Proteomes" id="UP001501371">
    <property type="component" value="Unassembled WGS sequence"/>
</dbReference>
<evidence type="ECO:0000313" key="6">
    <source>
        <dbReference type="EMBL" id="GAA1176541.1"/>
    </source>
</evidence>